<reference evidence="2" key="1">
    <citation type="submission" date="2016-06" db="EMBL/GenBank/DDBJ databases">
        <title>Complete genome sequence of Actinoalloteichus fjordicus DSM 46855 (=ADI127-17), type strain of the new species Actinoalloteichus fjordicus.</title>
        <authorList>
            <person name="Ruckert C."/>
            <person name="Nouioui I."/>
            <person name="Willmese J."/>
            <person name="van Wezel G."/>
            <person name="Klenk H.-P."/>
            <person name="Kalinowski J."/>
            <person name="Zotchev S.B."/>
        </authorList>
    </citation>
    <scope>NUCLEOTIDE SEQUENCE [LARGE SCALE GENOMIC DNA]</scope>
    <source>
        <strain evidence="2">ADI127-7</strain>
    </source>
</reference>
<evidence type="ECO:0000313" key="2">
    <source>
        <dbReference type="Proteomes" id="UP000185511"/>
    </source>
</evidence>
<organism evidence="1 2">
    <name type="scientific">Actinoalloteichus fjordicus</name>
    <dbReference type="NCBI Taxonomy" id="1612552"/>
    <lineage>
        <taxon>Bacteria</taxon>
        <taxon>Bacillati</taxon>
        <taxon>Actinomycetota</taxon>
        <taxon>Actinomycetes</taxon>
        <taxon>Pseudonocardiales</taxon>
        <taxon>Pseudonocardiaceae</taxon>
        <taxon>Actinoalloteichus</taxon>
    </lineage>
</organism>
<dbReference type="AlphaFoldDB" id="A0AAC9LA13"/>
<dbReference type="InterPro" id="IPR027417">
    <property type="entry name" value="P-loop_NTPase"/>
</dbReference>
<sequence length="474" mass="50938">MALARVRVDRFTQSELGRAGLEELSRNLWSGLCQTCGRDLGSESPSVVVVDDEVSITASLHHAACQQPRWTRAGVDRTGRYLTTVTRLMAVPFGDPARDPFAPTLLVNPGLEQVTLAHTKPEGYRATTVADWRPSGLAPPTPYPHRASTSSATAWLEDDRLIVRCGDVFWVSPVHPADSMLTGLIRERGEVVLAVSTALDPGAMTNPEPVKRVLAAGDLATATIGLNRELPAPDVSVPTRIIESDLAGADEHDDLAWLPEASFSGPTFDRITGSFELGMGMDGPTYWRLTDHGVGAINGLIAGYPGTGRTNILRLVLVEALCSTIFNIAVADPMNRNNLLSVVGEQAVRMAGTPADTVDLLTWAAEQVEARQADAERWREPSPKYPGLVVAIDDAQGILADPYAADLAARVAFGGPHIGIALVVVITAVQPETVAGRRDLLLALGEKNGFLFDRDQVDGWQALNNREGQVEDMH</sequence>
<keyword evidence="2" id="KW-1185">Reference proteome</keyword>
<evidence type="ECO:0000313" key="1">
    <source>
        <dbReference type="EMBL" id="APU13080.1"/>
    </source>
</evidence>
<protein>
    <recommendedName>
        <fullName evidence="3">FtsK domain-containing protein</fullName>
    </recommendedName>
</protein>
<dbReference type="Proteomes" id="UP000185511">
    <property type="component" value="Chromosome"/>
</dbReference>
<accession>A0AAC9LA13</accession>
<dbReference type="EMBL" id="CP016076">
    <property type="protein sequence ID" value="APU13080.1"/>
    <property type="molecule type" value="Genomic_DNA"/>
</dbReference>
<name>A0AAC9LA13_9PSEU</name>
<dbReference type="Gene3D" id="3.40.50.300">
    <property type="entry name" value="P-loop containing nucleotide triphosphate hydrolases"/>
    <property type="match status" value="1"/>
</dbReference>
<dbReference type="KEGG" id="acad:UA74_05020"/>
<proteinExistence type="predicted"/>
<evidence type="ECO:0008006" key="3">
    <source>
        <dbReference type="Google" id="ProtNLM"/>
    </source>
</evidence>
<gene>
    <name evidence="1" type="ORF">UA74_05020</name>
</gene>